<feature type="active site" description="Charge relay system" evidence="5">
    <location>
        <position position="431"/>
    </location>
</feature>
<evidence type="ECO:0000256" key="6">
    <source>
        <dbReference type="RuleBase" id="RU003355"/>
    </source>
</evidence>
<dbReference type="PANTHER" id="PTHR43806">
    <property type="entry name" value="PEPTIDASE S8"/>
    <property type="match status" value="1"/>
</dbReference>
<reference evidence="10 11" key="1">
    <citation type="submission" date="2022-05" db="EMBL/GenBank/DDBJ databases">
        <title>Identification of Peptoniphilus vaginalis-like Bacteria, Peptoniphilus septimus sp. nov. from Blood Cultures in a Cervical Cancer Patient receiving Chemotherapy: Case and Implications.</title>
        <authorList>
            <person name="Zhan X.-Y."/>
        </authorList>
    </citation>
    <scope>NUCLEOTIDE SEQUENCE [LARGE SCALE GENOMIC DNA]</scope>
    <source>
        <strain evidence="10 11">SAHP1</strain>
    </source>
</reference>
<dbReference type="Proteomes" id="UP001056218">
    <property type="component" value="Chromosome"/>
</dbReference>
<dbReference type="Pfam" id="PF08308">
    <property type="entry name" value="PEGA"/>
    <property type="match status" value="1"/>
</dbReference>
<dbReference type="InterPro" id="IPR023827">
    <property type="entry name" value="Peptidase_S8_Asp-AS"/>
</dbReference>
<dbReference type="PROSITE" id="PS00138">
    <property type="entry name" value="SUBTILASE_SER"/>
    <property type="match status" value="1"/>
</dbReference>
<dbReference type="PROSITE" id="PS00136">
    <property type="entry name" value="SUBTILASE_ASP"/>
    <property type="match status" value="1"/>
</dbReference>
<evidence type="ECO:0000256" key="3">
    <source>
        <dbReference type="ARBA" id="ARBA00022801"/>
    </source>
</evidence>
<dbReference type="Pfam" id="PF00082">
    <property type="entry name" value="Peptidase_S8"/>
    <property type="match status" value="1"/>
</dbReference>
<feature type="coiled-coil region" evidence="7">
    <location>
        <begin position="1705"/>
        <end position="1732"/>
    </location>
</feature>
<feature type="domain" description="Extracellular matrix-binding protein ebh GA module" evidence="9">
    <location>
        <begin position="1604"/>
        <end position="1657"/>
    </location>
</feature>
<dbReference type="InterPro" id="IPR012854">
    <property type="entry name" value="Cu_amine_oxidase-like_N"/>
</dbReference>
<dbReference type="PANTHER" id="PTHR43806:SF67">
    <property type="entry name" value="EGF-LIKE DOMAIN-CONTAINING PROTEIN"/>
    <property type="match status" value="1"/>
</dbReference>
<evidence type="ECO:0000259" key="9">
    <source>
        <dbReference type="SMART" id="SM00844"/>
    </source>
</evidence>
<feature type="active site" description="Charge relay system" evidence="5">
    <location>
        <position position="255"/>
    </location>
</feature>
<dbReference type="Gene3D" id="3.40.50.200">
    <property type="entry name" value="Peptidase S8/S53 domain"/>
    <property type="match status" value="1"/>
</dbReference>
<keyword evidence="2 5" id="KW-0645">Protease</keyword>
<comment type="similarity">
    <text evidence="1 5 6">Belongs to the peptidase S8 family.</text>
</comment>
<dbReference type="SUPFAM" id="SSF55383">
    <property type="entry name" value="Copper amine oxidase, domain N"/>
    <property type="match status" value="1"/>
</dbReference>
<dbReference type="InterPro" id="IPR036582">
    <property type="entry name" value="Mao_N_sf"/>
</dbReference>
<accession>A0ABY4TP84</accession>
<keyword evidence="3 5" id="KW-0378">Hydrolase</keyword>
<evidence type="ECO:0000313" key="10">
    <source>
        <dbReference type="EMBL" id="URN42230.1"/>
    </source>
</evidence>
<dbReference type="Gene3D" id="3.30.457.10">
    <property type="entry name" value="Copper amine oxidase-like, N-terminal domain"/>
    <property type="match status" value="1"/>
</dbReference>
<organism evidence="10 11">
    <name type="scientific">Peptoniphilus genitalis</name>
    <dbReference type="NCBI Taxonomy" id="3036303"/>
    <lineage>
        <taxon>Bacteria</taxon>
        <taxon>Bacillati</taxon>
        <taxon>Bacillota</taxon>
        <taxon>Tissierellia</taxon>
        <taxon>Tissierellales</taxon>
        <taxon>Peptoniphilaceae</taxon>
        <taxon>Peptoniphilus</taxon>
    </lineage>
</organism>
<dbReference type="SUPFAM" id="SSF52743">
    <property type="entry name" value="Subtilisin-like"/>
    <property type="match status" value="1"/>
</dbReference>
<dbReference type="InterPro" id="IPR002988">
    <property type="entry name" value="GA_module"/>
</dbReference>
<feature type="domain" description="Extracellular matrix-binding protein ebh GA module" evidence="9">
    <location>
        <begin position="1539"/>
        <end position="1598"/>
    </location>
</feature>
<dbReference type="InterPro" id="IPR015500">
    <property type="entry name" value="Peptidase_S8_subtilisin-rel"/>
</dbReference>
<feature type="region of interest" description="Disordered" evidence="8">
    <location>
        <begin position="1819"/>
        <end position="1839"/>
    </location>
</feature>
<keyword evidence="7" id="KW-0175">Coiled coil</keyword>
<dbReference type="InterPro" id="IPR013229">
    <property type="entry name" value="PEGA"/>
</dbReference>
<dbReference type="Gene3D" id="2.60.40.10">
    <property type="entry name" value="Immunoglobulins"/>
    <property type="match status" value="1"/>
</dbReference>
<dbReference type="Gene3D" id="2.60.120.260">
    <property type="entry name" value="Galactose-binding domain-like"/>
    <property type="match status" value="1"/>
</dbReference>
<dbReference type="EMBL" id="CP097885">
    <property type="protein sequence ID" value="URN42230.1"/>
    <property type="molecule type" value="Genomic_DNA"/>
</dbReference>
<proteinExistence type="inferred from homology"/>
<dbReference type="InterPro" id="IPR000209">
    <property type="entry name" value="Peptidase_S8/S53_dom"/>
</dbReference>
<evidence type="ECO:0000256" key="1">
    <source>
        <dbReference type="ARBA" id="ARBA00011073"/>
    </source>
</evidence>
<evidence type="ECO:0000256" key="8">
    <source>
        <dbReference type="SAM" id="MobiDB-lite"/>
    </source>
</evidence>
<evidence type="ECO:0000256" key="2">
    <source>
        <dbReference type="ARBA" id="ARBA00022670"/>
    </source>
</evidence>
<keyword evidence="4 5" id="KW-0720">Serine protease</keyword>
<evidence type="ECO:0000256" key="7">
    <source>
        <dbReference type="SAM" id="Coils"/>
    </source>
</evidence>
<keyword evidence="11" id="KW-1185">Reference proteome</keyword>
<evidence type="ECO:0000256" key="4">
    <source>
        <dbReference type="ARBA" id="ARBA00022825"/>
    </source>
</evidence>
<feature type="coiled-coil region" evidence="7">
    <location>
        <begin position="1436"/>
        <end position="1475"/>
    </location>
</feature>
<dbReference type="Pfam" id="PF01468">
    <property type="entry name" value="GA"/>
    <property type="match status" value="2"/>
</dbReference>
<gene>
    <name evidence="10" type="ORF">M9426_04395</name>
</gene>
<dbReference type="InterPro" id="IPR036852">
    <property type="entry name" value="Peptidase_S8/S53_dom_sf"/>
</dbReference>
<evidence type="ECO:0000313" key="11">
    <source>
        <dbReference type="Proteomes" id="UP001056218"/>
    </source>
</evidence>
<sequence>MKNFKRYIAFTLLFTIIFSNFIEVYAATSTKTYEEKISKEIISVKDDEFVDVIVKLKKEIDSEKIKTEVKKSNPNINKDQLQKQIRKEIVDESVSLAENSQKSILKFLDKNKKEGSVKSYKSFFIVNCVNIVAKKSIVIELAKRPDVEEIIENKKIKIERPEKNFPEAREASLSYSSKHVPWNLKAIGADKAQELTKDSSNEVVVAIIDSGVDSSHPAISKNYRGNDSNLSASSWYNTIDGKNGAEEKPFDDRGHGTHVCGTILGSKEGSLLGVAPKTKWIAVKVFDKNGDTDNTKLLAAGEWILAPTDAKGNKHPELAPRIVNNSWGGNSSDGFYQDMVKKWREAGIFPVFSAGNVSETNNGGDNSIGTPGSYPEAYAVGAIRKDEKVAKFSLRGKSDYTNKWKPDIVAPGVNILSSVPGNRYELYTGTSMASPHVSGVVALMLQANKDLSVEQIEKILNETASPLKDDYYVESPNHGYGYGKVDAYNAVELSMGQTKGKEVNKDKMGNFSGRLLARGEDHEKPSLDHKAISAVYTIYKTSFDANVKDNTGIDSVKLFLNCGEGFKEYEMKLKRGTRLDGYYNVDIPVSTFNGISSGSYYIECSDINGSVTRTEEYSFVVKDGVNIGYVQDFETDISGFEFGGESSLWKWGNIKSDEPDKKLIGTGPYSDNLKKDTIAVMPPIDLSKTDKDAVLSFRHWYDLGNSEYAFFDQAEVWIAEVDANSSADNLDWKLKRTYKNSSQNKWVDEFIDLSEYKGKKICLMFGLRANGNWKTKGQGWYIDDIKIEEAVKEVPEKPSKYLSLRNQKNGRYNFSFSPVNNDKITAYELYRSDKPEGPFECIKTVEKGDSNGGFGKYSITLSDTPLPQKGSYYYYAVSKIGKNSSEPSKIESITFTEGKEFLSYNFENGKQGWTSVSGLGELAWDFGKLEYGDKYNANFKKPTESQSLGKNPGMNMWATNMDDHRLPKSKYSLISPTMNLSTLSDAKLYYQNWFGSSGKRGFDDYGSYNQDLGEIYISKDDGNSWEKIYTLNEEMLDKKGNRHTWFTDGVEIPKEYLTDKIKIKFLLDTGDDMGASSPEQCGGWYIDDISINTNLNKNTENSLQTENVFENKSPFKLQNMTRASENSSSNNGLIPLVGKIRIKETGVSVTSEAGTGKFSIKHPVGSYTAIAESEGYASKEIPVTITNNSELKEDIYLDKAQETTLNVKVSDEDSNPVNANVKIYKQDDLEVLKEKDGSDISLDKILPGKYNIAVSADGYKTYREEITISESKEIEIKLEKISFQEEKNVGYTKKEPLQLAGQDEKNITFANKISNNKDVQVEEVTYYITKTKDVDLQNSRYRISIYDKNDIDGLPGKILYSKDLNFEKEGWNSLNISNVQVDGEFYIAFTKLSGELAFGIDNNTTDIDSVKMFNNAWIEPQTQGSYMIGAKLREIEDTQKAAIDEATKLVEKAEAEKTEDAYNEAKEKVEALNASEGKTKLKARLAELDKYIQADKAIDALEGKKIADITKAELDNAEALVNAVKDEWKKDLSDRLNPLKDKKADDGRRKELENYKTDAKAKVDALDKLNQDEKNAYKASIDGAENKDAIDAILSAAQGENANREEAKKALLQEKEDAKAKIDLLDELSDTEKAEAKKQIDQAENKDAIDQIVKKAEEKNTEAGKNKVDSERLKKAKEALAAYMKSFNEDVVDNPAIEYQDENVKDDIKKAIKRAKDLLAKEEINQKELEEMEKIPYKKVNGKKSGLFRDFTKKALVNFEVLGIKDQVNPHNGKKYTALKDNTIKIASSLQGAGKIGDNDKFFFKLNYVKEEDFKPANQATGLDATSTPTPKYKKQEMPKEDYEVKSVEGGYEIKINKLPSGVKIIKPIVLAKLANNTYFENGTLVFVSQNENPVTPGGESPGENPATPGGESPDKPSVDNNSYRRYRPSYPIFFAYSGSEKTKPFKPATETKVPTKIKMDSKLVIGSKKLVVTVNGVQKEALMDVEPFISNNRTMLPIRFVAEALGFEVDWDKANRTVVLKDKDTLVKIPVDTNQIIVNGSVFESDVKPILKNDRTMLPIANIARALGLVDGKDIIWDGTTKEVIIKRDILK</sequence>
<feature type="region of interest" description="Disordered" evidence="8">
    <location>
        <begin position="1891"/>
        <end position="1922"/>
    </location>
</feature>
<dbReference type="RefSeq" id="WP_250342590.1">
    <property type="nucleotide sequence ID" value="NZ_CP097885.1"/>
</dbReference>
<feature type="coiled-coil region" evidence="7">
    <location>
        <begin position="1507"/>
        <end position="1646"/>
    </location>
</feature>
<dbReference type="InterPro" id="IPR050131">
    <property type="entry name" value="Peptidase_S8_subtilisin-like"/>
</dbReference>
<dbReference type="SMART" id="SM00844">
    <property type="entry name" value="GA"/>
    <property type="match status" value="2"/>
</dbReference>
<evidence type="ECO:0000256" key="5">
    <source>
        <dbReference type="PROSITE-ProRule" id="PRU01240"/>
    </source>
</evidence>
<feature type="active site" description="Charge relay system" evidence="5">
    <location>
        <position position="209"/>
    </location>
</feature>
<dbReference type="Gene3D" id="1.20.5.420">
    <property type="entry name" value="Immunoglobulin FC, subunit C"/>
    <property type="match status" value="2"/>
</dbReference>
<feature type="compositionally biased region" description="Polar residues" evidence="8">
    <location>
        <begin position="1819"/>
        <end position="1830"/>
    </location>
</feature>
<dbReference type="InterPro" id="IPR020840">
    <property type="entry name" value="Extracell_matrix-bd_GA"/>
</dbReference>
<dbReference type="InterPro" id="IPR023828">
    <property type="entry name" value="Peptidase_S8_Ser-AS"/>
</dbReference>
<dbReference type="Pfam" id="PF07833">
    <property type="entry name" value="Cu_amine_oxidN1"/>
    <property type="match status" value="1"/>
</dbReference>
<dbReference type="Gene3D" id="2.60.40.1120">
    <property type="entry name" value="Carboxypeptidase-like, regulatory domain"/>
    <property type="match status" value="1"/>
</dbReference>
<protein>
    <submittedName>
        <fullName evidence="10">S8 family serine peptidase</fullName>
    </submittedName>
</protein>
<dbReference type="PROSITE" id="PS00137">
    <property type="entry name" value="SUBTILASE_HIS"/>
    <property type="match status" value="1"/>
</dbReference>
<name>A0ABY4TP84_9FIRM</name>
<dbReference type="InterPro" id="IPR022398">
    <property type="entry name" value="Peptidase_S8_His-AS"/>
</dbReference>
<dbReference type="PROSITE" id="PS51892">
    <property type="entry name" value="SUBTILASE"/>
    <property type="match status" value="1"/>
</dbReference>
<dbReference type="PRINTS" id="PR00723">
    <property type="entry name" value="SUBTILISIN"/>
</dbReference>
<dbReference type="InterPro" id="IPR013783">
    <property type="entry name" value="Ig-like_fold"/>
</dbReference>